<dbReference type="PANTHER" id="PTHR43311:SF1">
    <property type="entry name" value="GLUTAMYL-Q TRNA(ASP) SYNTHETASE"/>
    <property type="match status" value="1"/>
</dbReference>
<feature type="binding site" evidence="7">
    <location>
        <position position="104"/>
    </location>
    <ligand>
        <name>Zn(2+)</name>
        <dbReference type="ChEBI" id="CHEBI:29105"/>
    </ligand>
</feature>
<comment type="similarity">
    <text evidence="7">Belongs to the class-I aminoacyl-tRNA synthetase family. GluQ subfamily.</text>
</comment>
<dbReference type="InterPro" id="IPR049940">
    <property type="entry name" value="GluQ/Sye"/>
</dbReference>
<sequence length="283" mass="32176">MATSRLYCGRFAPTPSGPLHFGSLVAAVASYIDAKAHQGRWLVRIEDVDKPRAVPGASNVILHQLEQHGLGWDGEVWYQSQRDHVYRDVLAQLQHQQATYFCTCTRKQIKARGAHYTGYCRHRQRSAEGSAVRFCNDHSRTHFNDRIQGQVELAPEFAHEDFLLLRRDQLYTYQLAVVVDDIEQGVTDIVRGADLLTASSWQVTLWQRLSQQQPRLAHVNLALDENGRKLSKQNHAPALQAQQVPQQLRAAFEFLGLTITDLTDNPHSLLEQATVAWRTKYLS</sequence>
<name>A0A6S6WVJ3_9GAMM</name>
<dbReference type="Pfam" id="PF00749">
    <property type="entry name" value="tRNA-synt_1c"/>
    <property type="match status" value="1"/>
</dbReference>
<evidence type="ECO:0000256" key="8">
    <source>
        <dbReference type="RuleBase" id="RU363037"/>
    </source>
</evidence>
<feature type="binding site" evidence="7">
    <location>
        <position position="46"/>
    </location>
    <ligand>
        <name>L-glutamate</name>
        <dbReference type="ChEBI" id="CHEBI:29985"/>
    </ligand>
</feature>
<dbReference type="PRINTS" id="PR00987">
    <property type="entry name" value="TRNASYNTHGLU"/>
</dbReference>
<dbReference type="GO" id="GO:0008270">
    <property type="term" value="F:zinc ion binding"/>
    <property type="evidence" value="ECO:0007669"/>
    <property type="project" value="UniProtKB-UniRule"/>
</dbReference>
<comment type="cofactor">
    <cofactor evidence="7">
        <name>Zn(2+)</name>
        <dbReference type="ChEBI" id="CHEBI:29105"/>
    </cofactor>
    <text evidence="7">Binds 1 zinc ion per subunit.</text>
</comment>
<dbReference type="InterPro" id="IPR000924">
    <property type="entry name" value="Glu/Gln-tRNA-synth"/>
</dbReference>
<feature type="domain" description="Glutamyl/glutaminyl-tRNA synthetase class Ib catalytic" evidence="9">
    <location>
        <begin position="10"/>
        <end position="244"/>
    </location>
</feature>
<dbReference type="NCBIfam" id="NF004314">
    <property type="entry name" value="PRK05710.1-3"/>
    <property type="match status" value="1"/>
</dbReference>
<keyword evidence="6 7" id="KW-0030">Aminoacyl-tRNA synthetase</keyword>
<dbReference type="EC" id="6.1.1.-" evidence="7"/>
<feature type="binding site" evidence="7">
    <location>
        <position position="102"/>
    </location>
    <ligand>
        <name>Zn(2+)</name>
        <dbReference type="ChEBI" id="CHEBI:29105"/>
    </ligand>
</feature>
<organism evidence="10 11">
    <name type="scientific">Pseudidiomarina piscicola</name>
    <dbReference type="NCBI Taxonomy" id="2614830"/>
    <lineage>
        <taxon>Bacteria</taxon>
        <taxon>Pseudomonadati</taxon>
        <taxon>Pseudomonadota</taxon>
        <taxon>Gammaproteobacteria</taxon>
        <taxon>Alteromonadales</taxon>
        <taxon>Idiomarinaceae</taxon>
        <taxon>Pseudidiomarina</taxon>
    </lineage>
</organism>
<dbReference type="Proteomes" id="UP000481517">
    <property type="component" value="Unassembled WGS sequence"/>
</dbReference>
<feature type="binding site" evidence="7">
    <location>
        <position position="232"/>
    </location>
    <ligand>
        <name>ATP</name>
        <dbReference type="ChEBI" id="CHEBI:30616"/>
    </ligand>
</feature>
<dbReference type="AlphaFoldDB" id="A0A6S6WVJ3"/>
<dbReference type="HAMAP" id="MF_01428">
    <property type="entry name" value="Glu_Q_tRNA_synth"/>
    <property type="match status" value="1"/>
</dbReference>
<dbReference type="Gene3D" id="3.90.800.10">
    <property type="entry name" value="Glutamyl-tRNA Synthetase, Domain 3"/>
    <property type="match status" value="1"/>
</dbReference>
<protein>
    <recommendedName>
        <fullName evidence="7">Glutamyl-Q tRNA(Asp) synthetase</fullName>
        <shortName evidence="7">Glu-Q-RSs</shortName>
        <ecNumber evidence="7">6.1.1.-</ecNumber>
    </recommendedName>
</protein>
<keyword evidence="2 7" id="KW-0479">Metal-binding</keyword>
<dbReference type="GO" id="GO:0006424">
    <property type="term" value="P:glutamyl-tRNA aminoacylation"/>
    <property type="evidence" value="ECO:0007669"/>
    <property type="project" value="InterPro"/>
</dbReference>
<proteinExistence type="inferred from homology"/>
<dbReference type="NCBIfam" id="TIGR03838">
    <property type="entry name" value="queuosine_YadB"/>
    <property type="match status" value="1"/>
</dbReference>
<feature type="binding site" evidence="7">
    <location>
        <begin position="10"/>
        <end position="14"/>
    </location>
    <ligand>
        <name>L-glutamate</name>
        <dbReference type="ChEBI" id="CHEBI:29985"/>
    </ligand>
</feature>
<reference evidence="10 11" key="1">
    <citation type="submission" date="2020-02" db="EMBL/GenBank/DDBJ databases">
        <authorList>
            <person name="Rodrigo-Torres L."/>
            <person name="Arahal R. D."/>
            <person name="Lucena T."/>
        </authorList>
    </citation>
    <scope>NUCLEOTIDE SEQUENCE [LARGE SCALE GENOMIC DNA]</scope>
    <source>
        <strain evidence="10 11">CECT 9734</strain>
    </source>
</reference>
<keyword evidence="1 7" id="KW-0436">Ligase</keyword>
<dbReference type="InterPro" id="IPR022380">
    <property type="entry name" value="Glu-Q_tRNA(Asp)_Synthase"/>
</dbReference>
<comment type="function">
    <text evidence="7">Catalyzes the tRNA-independent activation of glutamate in presence of ATP and the subsequent transfer of glutamate onto a tRNA(Asp). Glutamate is transferred on the 2-amino-5-(4,5-dihydroxy-2-cyclopenten-1-yl) moiety of the queuosine in the wobble position of the QUC anticodon.</text>
</comment>
<dbReference type="Gene3D" id="3.40.50.620">
    <property type="entry name" value="HUPs"/>
    <property type="match status" value="1"/>
</dbReference>
<dbReference type="FunFam" id="3.40.50.620:FF:000093">
    <property type="entry name" value="Glutamyl-Q tRNA(Asp) synthetase"/>
    <property type="match status" value="1"/>
</dbReference>
<dbReference type="InterPro" id="IPR020058">
    <property type="entry name" value="Glu/Gln-tRNA-synth_Ib_cat-dom"/>
</dbReference>
<dbReference type="GO" id="GO:0005829">
    <property type="term" value="C:cytosol"/>
    <property type="evidence" value="ECO:0007669"/>
    <property type="project" value="TreeGrafter"/>
</dbReference>
<evidence type="ECO:0000259" key="9">
    <source>
        <dbReference type="Pfam" id="PF00749"/>
    </source>
</evidence>
<keyword evidence="5 7" id="KW-0067">ATP-binding</keyword>
<feature type="binding site" evidence="7">
    <location>
        <position position="120"/>
    </location>
    <ligand>
        <name>Zn(2+)</name>
        <dbReference type="ChEBI" id="CHEBI:29105"/>
    </ligand>
</feature>
<feature type="short sequence motif" description="'KMSKS' region" evidence="7">
    <location>
        <begin position="229"/>
        <end position="233"/>
    </location>
</feature>
<evidence type="ECO:0000313" key="11">
    <source>
        <dbReference type="Proteomes" id="UP000481517"/>
    </source>
</evidence>
<gene>
    <name evidence="7 10" type="primary">gluQ</name>
    <name evidence="10" type="ORF">PSI9734_02038</name>
</gene>
<dbReference type="GO" id="GO:0005524">
    <property type="term" value="F:ATP binding"/>
    <property type="evidence" value="ECO:0007669"/>
    <property type="project" value="UniProtKB-KW"/>
</dbReference>
<dbReference type="InterPro" id="IPR014729">
    <property type="entry name" value="Rossmann-like_a/b/a_fold"/>
</dbReference>
<evidence type="ECO:0000256" key="5">
    <source>
        <dbReference type="ARBA" id="ARBA00022840"/>
    </source>
</evidence>
<evidence type="ECO:0000256" key="2">
    <source>
        <dbReference type="ARBA" id="ARBA00022723"/>
    </source>
</evidence>
<dbReference type="PANTHER" id="PTHR43311">
    <property type="entry name" value="GLUTAMATE--TRNA LIGASE"/>
    <property type="match status" value="1"/>
</dbReference>
<evidence type="ECO:0000256" key="3">
    <source>
        <dbReference type="ARBA" id="ARBA00022741"/>
    </source>
</evidence>
<feature type="short sequence motif" description="'HIGH' region" evidence="7">
    <location>
        <begin position="13"/>
        <end position="23"/>
    </location>
</feature>
<evidence type="ECO:0000256" key="6">
    <source>
        <dbReference type="ARBA" id="ARBA00023146"/>
    </source>
</evidence>
<feature type="binding site" evidence="7">
    <location>
        <position position="173"/>
    </location>
    <ligand>
        <name>L-glutamate</name>
        <dbReference type="ChEBI" id="CHEBI:29985"/>
    </ligand>
</feature>
<evidence type="ECO:0000256" key="4">
    <source>
        <dbReference type="ARBA" id="ARBA00022833"/>
    </source>
</evidence>
<evidence type="ECO:0000256" key="1">
    <source>
        <dbReference type="ARBA" id="ARBA00022598"/>
    </source>
</evidence>
<feature type="binding site" evidence="7">
    <location>
        <position position="191"/>
    </location>
    <ligand>
        <name>L-glutamate</name>
        <dbReference type="ChEBI" id="CHEBI:29985"/>
    </ligand>
</feature>
<keyword evidence="8" id="KW-0648">Protein biosynthesis</keyword>
<dbReference type="GO" id="GO:0006400">
    <property type="term" value="P:tRNA modification"/>
    <property type="evidence" value="ECO:0007669"/>
    <property type="project" value="InterPro"/>
</dbReference>
<feature type="binding site" evidence="7">
    <location>
        <position position="116"/>
    </location>
    <ligand>
        <name>Zn(2+)</name>
        <dbReference type="ChEBI" id="CHEBI:29105"/>
    </ligand>
</feature>
<evidence type="ECO:0000256" key="7">
    <source>
        <dbReference type="HAMAP-Rule" id="MF_01428"/>
    </source>
</evidence>
<keyword evidence="11" id="KW-1185">Reference proteome</keyword>
<keyword evidence="3 7" id="KW-0547">Nucleotide-binding</keyword>
<dbReference type="EMBL" id="CADCXY010000005">
    <property type="protein sequence ID" value="CAB0151663.1"/>
    <property type="molecule type" value="Genomic_DNA"/>
</dbReference>
<accession>A0A6S6WVJ3</accession>
<dbReference type="GO" id="GO:0004818">
    <property type="term" value="F:glutamate-tRNA ligase activity"/>
    <property type="evidence" value="ECO:0007669"/>
    <property type="project" value="TreeGrafter"/>
</dbReference>
<evidence type="ECO:0000313" key="10">
    <source>
        <dbReference type="EMBL" id="CAB0151663.1"/>
    </source>
</evidence>
<dbReference type="SUPFAM" id="SSF52374">
    <property type="entry name" value="Nucleotidylyl transferase"/>
    <property type="match status" value="1"/>
</dbReference>
<keyword evidence="4 7" id="KW-0862">Zinc</keyword>